<reference evidence="1 2" key="2">
    <citation type="submission" date="2022-06" db="EMBL/GenBank/DDBJ databases">
        <title>Genomic Encyclopedia of Type Strains, Phase I: the one thousand microbial genomes (KMG-I) project.</title>
        <authorList>
            <person name="Kyrpides N."/>
        </authorList>
    </citation>
    <scope>NUCLEOTIDE SEQUENCE [LARGE SCALE GENOMIC DNA]</scope>
    <source>
        <strain evidence="1 2">DSM 43889</strain>
    </source>
</reference>
<dbReference type="InterPro" id="IPR011200">
    <property type="entry name" value="UCP012608"/>
</dbReference>
<sequence>MDDAGLGSVRDSFRDFAHRQAAGVSPLYAVLAENAANDDEVLRTVAGLPSEQPRPEALLAAAHRLLTAEPWLPLAGYYPDLGGTSGPDGSTWPLFREFVLARAERIGALAASRPVRHNEITRSALLYPALSVLASETGRKLGLVHLGAEAGLLLGVNHYHHRYQGAEVGELSAGPAAARVRLRCALELAPGARFPTLPRTLPLAATIGVDSRPPDLDDDEDVAWLEACVWADQPDWLAKMTLGFAAQRKNPPEMVSSDPVAGIAAAINRVPPDAVPVVLTSDPWWAEPATATVHLTALATELATLGRQRPLWWLSHDPVQAGLLTVIDSAEGAGAARAAGQGHLLGLTRWSEGRPEARVLAATDRGGRRMRWLAA</sequence>
<dbReference type="Pfam" id="PF10094">
    <property type="entry name" value="DUF2332"/>
    <property type="match status" value="1"/>
</dbReference>
<dbReference type="EMBL" id="AUBJ02000001">
    <property type="protein sequence ID" value="MCP2332257.1"/>
    <property type="molecule type" value="Genomic_DNA"/>
</dbReference>
<proteinExistence type="predicted"/>
<protein>
    <recommendedName>
        <fullName evidence="3">DUF2332 family protein</fullName>
    </recommendedName>
</protein>
<evidence type="ECO:0000313" key="2">
    <source>
        <dbReference type="Proteomes" id="UP000791080"/>
    </source>
</evidence>
<keyword evidence="2" id="KW-1185">Reference proteome</keyword>
<accession>A0ABT1JIB1</accession>
<evidence type="ECO:0008006" key="3">
    <source>
        <dbReference type="Google" id="ProtNLM"/>
    </source>
</evidence>
<dbReference type="RefSeq" id="WP_026417277.1">
    <property type="nucleotide sequence ID" value="NZ_AUBJ02000001.1"/>
</dbReference>
<gene>
    <name evidence="1" type="ORF">G443_002527</name>
</gene>
<name>A0ABT1JIB1_ACTCY</name>
<evidence type="ECO:0000313" key="1">
    <source>
        <dbReference type="EMBL" id="MCP2332257.1"/>
    </source>
</evidence>
<dbReference type="Proteomes" id="UP000791080">
    <property type="component" value="Unassembled WGS sequence"/>
</dbReference>
<comment type="caution">
    <text evidence="1">The sequence shown here is derived from an EMBL/GenBank/DDBJ whole genome shotgun (WGS) entry which is preliminary data.</text>
</comment>
<reference evidence="1 2" key="1">
    <citation type="submission" date="2013-07" db="EMBL/GenBank/DDBJ databases">
        <authorList>
            <consortium name="DOE Joint Genome Institute"/>
            <person name="Reeve W."/>
            <person name="Huntemann M."/>
            <person name="Han J."/>
            <person name="Chen A."/>
            <person name="Kyrpides N."/>
            <person name="Mavromatis K."/>
            <person name="Markowitz V."/>
            <person name="Palaniappan K."/>
            <person name="Ivanova N."/>
            <person name="Schaumberg A."/>
            <person name="Pati A."/>
            <person name="Liolios K."/>
            <person name="Nordberg H.P."/>
            <person name="Cantor M.N."/>
            <person name="Hua S.X."/>
            <person name="Woyke T."/>
        </authorList>
    </citation>
    <scope>NUCLEOTIDE SEQUENCE [LARGE SCALE GENOMIC DNA]</scope>
    <source>
        <strain evidence="1 2">DSM 43889</strain>
    </source>
</reference>
<organism evidence="1 2">
    <name type="scientific">Actinoalloteichus caeruleus DSM 43889</name>
    <dbReference type="NCBI Taxonomy" id="1120930"/>
    <lineage>
        <taxon>Bacteria</taxon>
        <taxon>Bacillati</taxon>
        <taxon>Actinomycetota</taxon>
        <taxon>Actinomycetes</taxon>
        <taxon>Pseudonocardiales</taxon>
        <taxon>Pseudonocardiaceae</taxon>
        <taxon>Actinoalloteichus</taxon>
        <taxon>Actinoalloteichus cyanogriseus</taxon>
    </lineage>
</organism>